<feature type="domain" description="CobQ/CobB/MinD/ParA nucleotide binding" evidence="1">
    <location>
        <begin position="7"/>
        <end position="144"/>
    </location>
</feature>
<dbReference type="STRING" id="564137.SAMN04488238_12912"/>
<accession>A0A1H3F2A6</accession>
<name>A0A1H3F2A6_9RHOB</name>
<dbReference type="AlphaFoldDB" id="A0A1H3F2A6"/>
<dbReference type="CDD" id="cd02042">
    <property type="entry name" value="ParAB_family"/>
    <property type="match status" value="1"/>
</dbReference>
<dbReference type="Proteomes" id="UP000198539">
    <property type="component" value="Unassembled WGS sequence"/>
</dbReference>
<dbReference type="RefSeq" id="WP_092892607.1">
    <property type="nucleotide sequence ID" value="NZ_FNOM01000029.1"/>
</dbReference>
<evidence type="ECO:0000259" key="1">
    <source>
        <dbReference type="Pfam" id="PF01656"/>
    </source>
</evidence>
<dbReference type="PANTHER" id="PTHR13696">
    <property type="entry name" value="P-LOOP CONTAINING NUCLEOSIDE TRIPHOSPHATE HYDROLASE"/>
    <property type="match status" value="1"/>
</dbReference>
<keyword evidence="3" id="KW-1185">Reference proteome</keyword>
<proteinExistence type="predicted"/>
<organism evidence="2 3">
    <name type="scientific">Roseicitreum antarcticum</name>
    <dbReference type="NCBI Taxonomy" id="564137"/>
    <lineage>
        <taxon>Bacteria</taxon>
        <taxon>Pseudomonadati</taxon>
        <taxon>Pseudomonadota</taxon>
        <taxon>Alphaproteobacteria</taxon>
        <taxon>Rhodobacterales</taxon>
        <taxon>Paracoccaceae</taxon>
        <taxon>Roseicitreum</taxon>
    </lineage>
</organism>
<dbReference type="OrthoDB" id="9804460at2"/>
<dbReference type="InterPro" id="IPR002586">
    <property type="entry name" value="CobQ/CobB/MinD/ParA_Nub-bd_dom"/>
</dbReference>
<sequence length="218" mass="23416">MSYIIGMVSQKGGAGKSTLARLFARELAKDGFSVKIADLDTQQTTCTEWAADRAEAQIEPEIQVQPFGNLKTALAEAGRFDAYILDGRPHSSQQTLEIAQAADLTVIPTGQTKDDLRPAVKLAHSLADAGISTGKIAFALVKTTNSEAELNAARVYLEQTDYITLDGFVPVSTAYGIAHDAGKVITETPHRSLNEKAERLAQSIINRLATITSEKEVA</sequence>
<reference evidence="2 3" key="1">
    <citation type="submission" date="2016-10" db="EMBL/GenBank/DDBJ databases">
        <authorList>
            <person name="de Groot N.N."/>
        </authorList>
    </citation>
    <scope>NUCLEOTIDE SEQUENCE [LARGE SCALE GENOMIC DNA]</scope>
    <source>
        <strain evidence="2 3">CGMCC 1.8894</strain>
    </source>
</reference>
<dbReference type="InterPro" id="IPR027417">
    <property type="entry name" value="P-loop_NTPase"/>
</dbReference>
<dbReference type="InterPro" id="IPR050678">
    <property type="entry name" value="DNA_Partitioning_ATPase"/>
</dbReference>
<dbReference type="Gene3D" id="3.40.50.300">
    <property type="entry name" value="P-loop containing nucleotide triphosphate hydrolases"/>
    <property type="match status" value="1"/>
</dbReference>
<dbReference type="PIRSF" id="PIRSF009320">
    <property type="entry name" value="Nuc_binding_HP_1000"/>
    <property type="match status" value="1"/>
</dbReference>
<evidence type="ECO:0000313" key="2">
    <source>
        <dbReference type="EMBL" id="SDX84458.1"/>
    </source>
</evidence>
<protein>
    <submittedName>
        <fullName evidence="2">Chromosome partitioning protein</fullName>
    </submittedName>
</protein>
<gene>
    <name evidence="2" type="ORF">SAMN04488238_12912</name>
</gene>
<evidence type="ECO:0000313" key="3">
    <source>
        <dbReference type="Proteomes" id="UP000198539"/>
    </source>
</evidence>
<dbReference type="PANTHER" id="PTHR13696:SF96">
    <property type="entry name" value="COBQ_COBB_MIND_PARA NUCLEOTIDE BINDING DOMAIN-CONTAINING PROTEIN"/>
    <property type="match status" value="1"/>
</dbReference>
<dbReference type="SUPFAM" id="SSF52540">
    <property type="entry name" value="P-loop containing nucleoside triphosphate hydrolases"/>
    <property type="match status" value="1"/>
</dbReference>
<dbReference type="Pfam" id="PF01656">
    <property type="entry name" value="CbiA"/>
    <property type="match status" value="1"/>
</dbReference>
<dbReference type="EMBL" id="FNOM01000029">
    <property type="protein sequence ID" value="SDX84458.1"/>
    <property type="molecule type" value="Genomic_DNA"/>
</dbReference>